<dbReference type="AlphaFoldDB" id="A0A1D7QWS7"/>
<evidence type="ECO:0000256" key="1">
    <source>
        <dbReference type="SAM" id="Phobius"/>
    </source>
</evidence>
<reference evidence="2 3" key="1">
    <citation type="submission" date="2015-08" db="EMBL/GenBank/DDBJ databases">
        <title>The complete genome sequence of Bacillus beveridgei MLTeJB.</title>
        <authorList>
            <person name="Hanson T.E."/>
            <person name="Mesa C."/>
            <person name="Basesman S.M."/>
            <person name="Oremland R.S."/>
        </authorList>
    </citation>
    <scope>NUCLEOTIDE SEQUENCE [LARGE SCALE GENOMIC DNA]</scope>
    <source>
        <strain evidence="2 3">MLTeJB</strain>
    </source>
</reference>
<evidence type="ECO:0000313" key="2">
    <source>
        <dbReference type="EMBL" id="AOM83429.1"/>
    </source>
</evidence>
<dbReference type="EMBL" id="CP012502">
    <property type="protein sequence ID" value="AOM83429.1"/>
    <property type="molecule type" value="Genomic_DNA"/>
</dbReference>
<keyword evidence="1" id="KW-0812">Transmembrane</keyword>
<organism evidence="2 3">
    <name type="scientific">Salisediminibacterium beveridgei</name>
    <dbReference type="NCBI Taxonomy" id="632773"/>
    <lineage>
        <taxon>Bacteria</taxon>
        <taxon>Bacillati</taxon>
        <taxon>Bacillota</taxon>
        <taxon>Bacilli</taxon>
        <taxon>Bacillales</taxon>
        <taxon>Bacillaceae</taxon>
        <taxon>Salisediminibacterium</taxon>
    </lineage>
</organism>
<proteinExistence type="predicted"/>
<dbReference type="STRING" id="632773.BBEV_2071"/>
<keyword evidence="1" id="KW-0472">Membrane</keyword>
<keyword evidence="1" id="KW-1133">Transmembrane helix</keyword>
<feature type="transmembrane region" description="Helical" evidence="1">
    <location>
        <begin position="20"/>
        <end position="39"/>
    </location>
</feature>
<protein>
    <submittedName>
        <fullName evidence="2">Uncharacterized protein</fullName>
    </submittedName>
</protein>
<evidence type="ECO:0000313" key="3">
    <source>
        <dbReference type="Proteomes" id="UP000094463"/>
    </source>
</evidence>
<sequence length="48" mass="5820">MAQHVIHPNGRKKIIIMNELNVYLFIVNLLLKTVVRRFIRENPLLHQW</sequence>
<keyword evidence="3" id="KW-1185">Reference proteome</keyword>
<accession>A0A1D7QWS7</accession>
<dbReference type="Proteomes" id="UP000094463">
    <property type="component" value="Chromosome"/>
</dbReference>
<gene>
    <name evidence="2" type="ORF">BBEV_2071</name>
</gene>
<dbReference type="KEGG" id="bbev:BBEV_2071"/>
<name>A0A1D7QWS7_9BACI</name>